<evidence type="ECO:0000313" key="2">
    <source>
        <dbReference type="Proteomes" id="UP001203338"/>
    </source>
</evidence>
<protein>
    <submittedName>
        <fullName evidence="1">Uncharacterized protein</fullName>
    </submittedName>
</protein>
<dbReference type="EMBL" id="JAMFLX010000003">
    <property type="protein sequence ID" value="MCL6268875.1"/>
    <property type="molecule type" value="Genomic_DNA"/>
</dbReference>
<keyword evidence="2" id="KW-1185">Reference proteome</keyword>
<sequence>MWSGLKTFGNNCVLVGRSVQAINLTGAAKPTPRILSEDELERQLSTNTIDNQYQPLPDSKELGNFDIQQGQDRKRVLRKRGHRNIDTETDKAEVGFFPTTNTVGYIRGEHPKTLYALEDALLIEEDFNKIKIHGEPVRRSVKLDHEDLNLARGMFEEASESWWVEARSPKPTQKSSILKKPLPKKNVANLKGLSEGDVGCLTEMHTKYQGNIGFSEADRIAFLKERVKKLKEEARGERLPDLIAESERDIKRPRIAASDD</sequence>
<organism evidence="1 2">
    <name type="scientific">Parendozoicomonas callyspongiae</name>
    <dbReference type="NCBI Taxonomy" id="2942213"/>
    <lineage>
        <taxon>Bacteria</taxon>
        <taxon>Pseudomonadati</taxon>
        <taxon>Pseudomonadota</taxon>
        <taxon>Gammaproteobacteria</taxon>
        <taxon>Oceanospirillales</taxon>
        <taxon>Endozoicomonadaceae</taxon>
        <taxon>Parendozoicomonas</taxon>
    </lineage>
</organism>
<accession>A0ABT0PBW0</accession>
<reference evidence="1 2" key="1">
    <citation type="submission" date="2022-05" db="EMBL/GenBank/DDBJ databases">
        <authorList>
            <person name="Park J.-S."/>
        </authorList>
    </citation>
    <scope>NUCLEOTIDE SEQUENCE [LARGE SCALE GENOMIC DNA]</scope>
    <source>
        <strain evidence="1 2">2012CJ34-2</strain>
    </source>
</reference>
<gene>
    <name evidence="1" type="ORF">M3P05_02780</name>
</gene>
<comment type="caution">
    <text evidence="1">The sequence shown here is derived from an EMBL/GenBank/DDBJ whole genome shotgun (WGS) entry which is preliminary data.</text>
</comment>
<dbReference type="RefSeq" id="WP_249697711.1">
    <property type="nucleotide sequence ID" value="NZ_JAMFLX010000003.1"/>
</dbReference>
<dbReference type="Proteomes" id="UP001203338">
    <property type="component" value="Unassembled WGS sequence"/>
</dbReference>
<evidence type="ECO:0000313" key="1">
    <source>
        <dbReference type="EMBL" id="MCL6268875.1"/>
    </source>
</evidence>
<proteinExistence type="predicted"/>
<name>A0ABT0PBW0_9GAMM</name>